<evidence type="ECO:0000313" key="2">
    <source>
        <dbReference type="Proteomes" id="UP000325811"/>
    </source>
</evidence>
<organism evidence="1 2">
    <name type="scientific">Paraburkholderia dioscoreae</name>
    <dbReference type="NCBI Taxonomy" id="2604047"/>
    <lineage>
        <taxon>Bacteria</taxon>
        <taxon>Pseudomonadati</taxon>
        <taxon>Pseudomonadota</taxon>
        <taxon>Betaproteobacteria</taxon>
        <taxon>Burkholderiales</taxon>
        <taxon>Burkholderiaceae</taxon>
        <taxon>Paraburkholderia</taxon>
    </lineage>
</organism>
<dbReference type="Proteomes" id="UP000325811">
    <property type="component" value="Chromosome II"/>
</dbReference>
<name>A0A5Q4ZL28_9BURK</name>
<keyword evidence="2" id="KW-1185">Reference proteome</keyword>
<evidence type="ECO:0000313" key="1">
    <source>
        <dbReference type="EMBL" id="VVD34425.1"/>
    </source>
</evidence>
<dbReference type="AlphaFoldDB" id="A0A5Q4ZL28"/>
<reference evidence="1 2" key="1">
    <citation type="submission" date="2019-08" db="EMBL/GenBank/DDBJ databases">
        <authorList>
            <person name="Herpell B J."/>
        </authorList>
    </citation>
    <scope>NUCLEOTIDE SEQUENCE [LARGE SCALE GENOMIC DNA]</scope>
    <source>
        <strain evidence="2">Msb3</strain>
    </source>
</reference>
<protein>
    <submittedName>
        <fullName evidence="1">Uncharacterized protein</fullName>
    </submittedName>
</protein>
<proteinExistence type="predicted"/>
<dbReference type="KEGG" id="pdio:PDMSB3_3141.1"/>
<gene>
    <name evidence="1" type="ORF">PDMSB3_3141</name>
</gene>
<sequence>MPGSCGCYNRQVPCQHGVIYAVGRRSWRGLVAASGLDLKWTVSFGHDGQWGYSCGNA</sequence>
<dbReference type="EMBL" id="LR699554">
    <property type="protein sequence ID" value="VVD34425.1"/>
    <property type="molecule type" value="Genomic_DNA"/>
</dbReference>
<accession>A0A5Q4ZL28</accession>